<dbReference type="InterPro" id="IPR013087">
    <property type="entry name" value="Znf_C2H2_type"/>
</dbReference>
<feature type="compositionally biased region" description="Basic residues" evidence="5">
    <location>
        <begin position="206"/>
        <end position="219"/>
    </location>
</feature>
<feature type="region of interest" description="Disordered" evidence="5">
    <location>
        <begin position="336"/>
        <end position="361"/>
    </location>
</feature>
<feature type="region of interest" description="Disordered" evidence="5">
    <location>
        <begin position="1"/>
        <end position="20"/>
    </location>
</feature>
<evidence type="ECO:0000256" key="5">
    <source>
        <dbReference type="SAM" id="MobiDB-lite"/>
    </source>
</evidence>
<name>A0AAN5CFP1_9BILA</name>
<keyword evidence="2 4" id="KW-0863">Zinc-finger</keyword>
<evidence type="ECO:0000256" key="3">
    <source>
        <dbReference type="ARBA" id="ARBA00022833"/>
    </source>
</evidence>
<dbReference type="Gene3D" id="3.30.160.60">
    <property type="entry name" value="Classic Zinc Finger"/>
    <property type="match status" value="1"/>
</dbReference>
<accession>A0AAN5CFP1</accession>
<evidence type="ECO:0000256" key="2">
    <source>
        <dbReference type="ARBA" id="ARBA00022771"/>
    </source>
</evidence>
<protein>
    <recommendedName>
        <fullName evidence="6">C2H2-type domain-containing protein</fullName>
    </recommendedName>
</protein>
<organism evidence="7 8">
    <name type="scientific">Pristionchus mayeri</name>
    <dbReference type="NCBI Taxonomy" id="1317129"/>
    <lineage>
        <taxon>Eukaryota</taxon>
        <taxon>Metazoa</taxon>
        <taxon>Ecdysozoa</taxon>
        <taxon>Nematoda</taxon>
        <taxon>Chromadorea</taxon>
        <taxon>Rhabditida</taxon>
        <taxon>Rhabditina</taxon>
        <taxon>Diplogasteromorpha</taxon>
        <taxon>Diplogasteroidea</taxon>
        <taxon>Neodiplogasteridae</taxon>
        <taxon>Pristionchus</taxon>
    </lineage>
</organism>
<dbReference type="Proteomes" id="UP001328107">
    <property type="component" value="Unassembled WGS sequence"/>
</dbReference>
<sequence length="771" mass="88869">MASSSSLLLEDSSPAPSITAMVKDEEREVSILSSTPLIDRRRKRPLISSKNEETILCPDCGQAFSKPGNRNKHIRAIHGREPELTPVETREKECIDCGILFPSTSAYTKHRKDEHGTLFCPIMGCSWRGSSHRGLGRHAAEEHSTSEKKYEWKRNEFDNRLEFNRFIRQMYEEGHLWYIRNGSNSGSEEKIEYRYCYREDRRGREKKKAVKKGKKRKGKKKEEEKVMMIPSRGSTVEKSDECCTSYMRVRWRVDGRVVAEYCIDHLAHEKESTCLPLLPEHKEEILRMLEIEDDPEEVVRRLREKYAEEGGRLANVDEEDVREVMMEEVDPFGEKRTVKEEEEEETGGTACISMEFSPSPSDGVDTSSALLALLDDHKVREDSSSITLGQLVASAQSQHTGSNAKKKMPRFRLTDNGFVFRFDKNSVGGERQFWRCERKNECAARIHTDMKGTIVKRIHHHTHPATRDPDEVVIPRKKPRINPSHLSMDLSDGIDPFCSEINSNQHDDQFSKIVNGGVNDLLDAMVKEEDVCDVNMSESMLDNGVETREDLSESGNPMGERSGVEMSEDFWRVFYLTKKVYAIVKKEVEKNESSLMEENEFEDEEVKRFVRDHRFVEFSSKLRKYKKMELKGLSVEECKDVLEDVAEGVRMYRGIRAEWEEANMNSVVEKNWMGKVGNSSPPPMRVYVSGVEEMTPIYKMITLPEGRRSLESLREGLTLRGVLTEGVTICIEEGRLTVELCDEMIEEWKDDRVFKYRRNGEYLILEPSQGL</sequence>
<keyword evidence="3" id="KW-0862">Zinc</keyword>
<feature type="compositionally biased region" description="Low complexity" evidence="5">
    <location>
        <begin position="1"/>
        <end position="17"/>
    </location>
</feature>
<evidence type="ECO:0000256" key="4">
    <source>
        <dbReference type="PROSITE-ProRule" id="PRU00042"/>
    </source>
</evidence>
<dbReference type="InterPro" id="IPR007588">
    <property type="entry name" value="Znf_FLYWCH"/>
</dbReference>
<proteinExistence type="predicted"/>
<feature type="domain" description="C2H2-type" evidence="6">
    <location>
        <begin position="55"/>
        <end position="83"/>
    </location>
</feature>
<dbReference type="PROSITE" id="PS50157">
    <property type="entry name" value="ZINC_FINGER_C2H2_2"/>
    <property type="match status" value="1"/>
</dbReference>
<feature type="region of interest" description="Disordered" evidence="5">
    <location>
        <begin position="206"/>
        <end position="225"/>
    </location>
</feature>
<dbReference type="SMART" id="SM00355">
    <property type="entry name" value="ZnF_C2H2"/>
    <property type="match status" value="3"/>
</dbReference>
<dbReference type="PANTHER" id="PTHR33936:SF22">
    <property type="entry name" value="C2H2-TYPE DOMAIN-CONTAINING PROTEIN"/>
    <property type="match status" value="1"/>
</dbReference>
<keyword evidence="1" id="KW-0479">Metal-binding</keyword>
<dbReference type="AlphaFoldDB" id="A0AAN5CFP1"/>
<dbReference type="Pfam" id="PF00096">
    <property type="entry name" value="zf-C2H2"/>
    <property type="match status" value="1"/>
</dbReference>
<evidence type="ECO:0000313" key="8">
    <source>
        <dbReference type="Proteomes" id="UP001328107"/>
    </source>
</evidence>
<gene>
    <name evidence="7" type="ORF">PMAYCL1PPCAC_12242</name>
</gene>
<dbReference type="Pfam" id="PF04500">
    <property type="entry name" value="FLYWCH"/>
    <property type="match status" value="1"/>
</dbReference>
<keyword evidence="8" id="KW-1185">Reference proteome</keyword>
<dbReference type="Gene3D" id="2.20.25.240">
    <property type="match status" value="1"/>
</dbReference>
<dbReference type="GO" id="GO:0008270">
    <property type="term" value="F:zinc ion binding"/>
    <property type="evidence" value="ECO:0007669"/>
    <property type="project" value="UniProtKB-KW"/>
</dbReference>
<dbReference type="InterPro" id="IPR052797">
    <property type="entry name" value="RegFact_GeneExpr_CellDeath"/>
</dbReference>
<evidence type="ECO:0000256" key="1">
    <source>
        <dbReference type="ARBA" id="ARBA00022723"/>
    </source>
</evidence>
<dbReference type="PROSITE" id="PS00028">
    <property type="entry name" value="ZINC_FINGER_C2H2_1"/>
    <property type="match status" value="2"/>
</dbReference>
<reference evidence="8" key="1">
    <citation type="submission" date="2022-10" db="EMBL/GenBank/DDBJ databases">
        <title>Genome assembly of Pristionchus species.</title>
        <authorList>
            <person name="Yoshida K."/>
            <person name="Sommer R.J."/>
        </authorList>
    </citation>
    <scope>NUCLEOTIDE SEQUENCE [LARGE SCALE GENOMIC DNA]</scope>
    <source>
        <strain evidence="8">RS5460</strain>
    </source>
</reference>
<dbReference type="PANTHER" id="PTHR33936">
    <property type="entry name" value="PROTEIN CBG17840"/>
    <property type="match status" value="1"/>
</dbReference>
<dbReference type="EMBL" id="BTRK01000003">
    <property type="protein sequence ID" value="GMR42047.1"/>
    <property type="molecule type" value="Genomic_DNA"/>
</dbReference>
<comment type="caution">
    <text evidence="7">The sequence shown here is derived from an EMBL/GenBank/DDBJ whole genome shotgun (WGS) entry which is preliminary data.</text>
</comment>
<evidence type="ECO:0000259" key="6">
    <source>
        <dbReference type="PROSITE" id="PS50157"/>
    </source>
</evidence>
<evidence type="ECO:0000313" key="7">
    <source>
        <dbReference type="EMBL" id="GMR42047.1"/>
    </source>
</evidence>